<protein>
    <submittedName>
        <fullName evidence="1">DUF4225 domain-containing protein</fullName>
    </submittedName>
</protein>
<comment type="caution">
    <text evidence="1">The sequence shown here is derived from an EMBL/GenBank/DDBJ whole genome shotgun (WGS) entry which is preliminary data.</text>
</comment>
<dbReference type="InterPro" id="IPR025320">
    <property type="entry name" value="DUF4225"/>
</dbReference>
<gene>
    <name evidence="1" type="ORF">PGX00_20565</name>
</gene>
<dbReference type="Pfam" id="PF13988">
    <property type="entry name" value="DUF4225"/>
    <property type="match status" value="1"/>
</dbReference>
<keyword evidence="2" id="KW-1185">Reference proteome</keyword>
<evidence type="ECO:0000313" key="2">
    <source>
        <dbReference type="Proteomes" id="UP001210678"/>
    </source>
</evidence>
<sequence>MNMYLCNKFFDRSSLGSSSSHGDFAYYGADLALSAYGALAKTTTIKNATNAKQIASKPNLHFIPWTRTRKAKQFKLFRYSSEDYLRGYKTTSKEALLNGALSDGFTLQALNDTKNRLTCIIAV</sequence>
<dbReference type="EMBL" id="JAQLOI010000003">
    <property type="protein sequence ID" value="MDB1125923.1"/>
    <property type="molecule type" value="Genomic_DNA"/>
</dbReference>
<proteinExistence type="predicted"/>
<organism evidence="1 2">
    <name type="scientific">Vibrio algarum</name>
    <dbReference type="NCBI Taxonomy" id="3020714"/>
    <lineage>
        <taxon>Bacteria</taxon>
        <taxon>Pseudomonadati</taxon>
        <taxon>Pseudomonadota</taxon>
        <taxon>Gammaproteobacteria</taxon>
        <taxon>Vibrionales</taxon>
        <taxon>Vibrionaceae</taxon>
        <taxon>Vibrio</taxon>
    </lineage>
</organism>
<accession>A0ABT4YY69</accession>
<dbReference type="Proteomes" id="UP001210678">
    <property type="component" value="Unassembled WGS sequence"/>
</dbReference>
<name>A0ABT4YY69_9VIBR</name>
<reference evidence="1 2" key="1">
    <citation type="submission" date="2023-01" db="EMBL/GenBank/DDBJ databases">
        <title>Vibrio sp. KJ40-1 sp.nov, isolated from marine algae.</title>
        <authorList>
            <person name="Butt M."/>
            <person name="Kim J.M.J."/>
            <person name="Jeon C.O.C."/>
        </authorList>
    </citation>
    <scope>NUCLEOTIDE SEQUENCE [LARGE SCALE GENOMIC DNA]</scope>
    <source>
        <strain evidence="1 2">KJ40-1</strain>
    </source>
</reference>
<dbReference type="RefSeq" id="WP_272140079.1">
    <property type="nucleotide sequence ID" value="NZ_JAQLOI010000003.1"/>
</dbReference>
<evidence type="ECO:0000313" key="1">
    <source>
        <dbReference type="EMBL" id="MDB1125923.1"/>
    </source>
</evidence>